<evidence type="ECO:0000256" key="3">
    <source>
        <dbReference type="ARBA" id="ARBA00023125"/>
    </source>
</evidence>
<dbReference type="InterPro" id="IPR036576">
    <property type="entry name" value="WRKY_dom_sf"/>
</dbReference>
<keyword evidence="4" id="KW-0804">Transcription</keyword>
<reference evidence="8" key="1">
    <citation type="submission" date="2021-08" db="EMBL/GenBank/DDBJ databases">
        <title>WGS assembly of Ceratopteris richardii.</title>
        <authorList>
            <person name="Marchant D.B."/>
            <person name="Chen G."/>
            <person name="Jenkins J."/>
            <person name="Shu S."/>
            <person name="Leebens-Mack J."/>
            <person name="Grimwood J."/>
            <person name="Schmutz J."/>
            <person name="Soltis P."/>
            <person name="Soltis D."/>
            <person name="Chen Z.-H."/>
        </authorList>
    </citation>
    <scope>NUCLEOTIDE SEQUENCE</scope>
    <source>
        <strain evidence="8">Whitten #5841</strain>
        <tissue evidence="8">Leaf</tissue>
    </source>
</reference>
<dbReference type="PANTHER" id="PTHR31221">
    <property type="entry name" value="WRKY TRANSCRIPTION FACTOR PROTEIN 1-RELATED"/>
    <property type="match status" value="1"/>
</dbReference>
<evidence type="ECO:0000256" key="6">
    <source>
        <dbReference type="SAM" id="MobiDB-lite"/>
    </source>
</evidence>
<keyword evidence="2" id="KW-0805">Transcription regulation</keyword>
<dbReference type="GO" id="GO:0043565">
    <property type="term" value="F:sequence-specific DNA binding"/>
    <property type="evidence" value="ECO:0007669"/>
    <property type="project" value="InterPro"/>
</dbReference>
<dbReference type="SUPFAM" id="SSF118290">
    <property type="entry name" value="WRKY DNA-binding domain"/>
    <property type="match status" value="1"/>
</dbReference>
<sequence length="288" mass="32147">MDSCRQYGDDDLSMREMCSKGFESPSPLSYRDEVGNDNHNHTSLTREGWNDAAEHLLIRDDKALNSAIADQPDERRNQLNRSSPGDQLHVKSPRLPTITSTAHYASGEQTDNDLDKLVSFSSMQICKDRNVGTVASGNRLSPTNGFIDRKPDKSPSSSELSVDPTNNRLPMLRQERPTAFQQSPDPPPTPRHFKAQEVEYELSFSVPNSTADLDDGFAWLHYGRKQIGGAMRSYFKCAVHGCHAKKWTQSSSEMPGSIYLYHSGKHSHPPRSSNQLDSQDAHDSLSSL</sequence>
<proteinExistence type="predicted"/>
<feature type="region of interest" description="Disordered" evidence="6">
    <location>
        <begin position="1"/>
        <end position="48"/>
    </location>
</feature>
<protein>
    <recommendedName>
        <fullName evidence="7">WRKY domain-containing protein</fullName>
    </recommendedName>
</protein>
<feature type="region of interest" description="Disordered" evidence="6">
    <location>
        <begin position="258"/>
        <end position="288"/>
    </location>
</feature>
<dbReference type="Proteomes" id="UP000825935">
    <property type="component" value="Chromosome 28"/>
</dbReference>
<dbReference type="Pfam" id="PF03106">
    <property type="entry name" value="WRKY"/>
    <property type="match status" value="1"/>
</dbReference>
<feature type="domain" description="WRKY" evidence="7">
    <location>
        <begin position="208"/>
        <end position="271"/>
    </location>
</feature>
<gene>
    <name evidence="8" type="ORF">KP509_28G017600</name>
</gene>
<dbReference type="SMART" id="SM00774">
    <property type="entry name" value="WRKY"/>
    <property type="match status" value="1"/>
</dbReference>
<keyword evidence="5" id="KW-0539">Nucleus</keyword>
<dbReference type="AlphaFoldDB" id="A0A8T2RBS1"/>
<name>A0A8T2RBS1_CERRI</name>
<comment type="subcellular location">
    <subcellularLocation>
        <location evidence="1">Nucleus</location>
    </subcellularLocation>
</comment>
<evidence type="ECO:0000256" key="1">
    <source>
        <dbReference type="ARBA" id="ARBA00004123"/>
    </source>
</evidence>
<dbReference type="PROSITE" id="PS50811">
    <property type="entry name" value="WRKY"/>
    <property type="match status" value="1"/>
</dbReference>
<dbReference type="InterPro" id="IPR044810">
    <property type="entry name" value="WRKY_plant"/>
</dbReference>
<evidence type="ECO:0000256" key="5">
    <source>
        <dbReference type="ARBA" id="ARBA00023242"/>
    </source>
</evidence>
<evidence type="ECO:0000313" key="9">
    <source>
        <dbReference type="Proteomes" id="UP000825935"/>
    </source>
</evidence>
<keyword evidence="9" id="KW-1185">Reference proteome</keyword>
<evidence type="ECO:0000313" key="8">
    <source>
        <dbReference type="EMBL" id="KAH7293251.1"/>
    </source>
</evidence>
<evidence type="ECO:0000256" key="4">
    <source>
        <dbReference type="ARBA" id="ARBA00023163"/>
    </source>
</evidence>
<keyword evidence="3" id="KW-0238">DNA-binding</keyword>
<comment type="caution">
    <text evidence="8">The sequence shown here is derived from an EMBL/GenBank/DDBJ whole genome shotgun (WGS) entry which is preliminary data.</text>
</comment>
<dbReference type="InterPro" id="IPR003657">
    <property type="entry name" value="WRKY_dom"/>
</dbReference>
<feature type="compositionally biased region" description="Basic and acidic residues" evidence="6">
    <location>
        <begin position="279"/>
        <end position="288"/>
    </location>
</feature>
<dbReference type="PANTHER" id="PTHR31221:SF334">
    <property type="entry name" value="WRKY TRANSCRIPTION FACTOR 57-RELATED"/>
    <property type="match status" value="1"/>
</dbReference>
<organism evidence="8 9">
    <name type="scientific">Ceratopteris richardii</name>
    <name type="common">Triangle waterfern</name>
    <dbReference type="NCBI Taxonomy" id="49495"/>
    <lineage>
        <taxon>Eukaryota</taxon>
        <taxon>Viridiplantae</taxon>
        <taxon>Streptophyta</taxon>
        <taxon>Embryophyta</taxon>
        <taxon>Tracheophyta</taxon>
        <taxon>Polypodiopsida</taxon>
        <taxon>Polypodiidae</taxon>
        <taxon>Polypodiales</taxon>
        <taxon>Pteridineae</taxon>
        <taxon>Pteridaceae</taxon>
        <taxon>Parkerioideae</taxon>
        <taxon>Ceratopteris</taxon>
    </lineage>
</organism>
<evidence type="ECO:0000256" key="2">
    <source>
        <dbReference type="ARBA" id="ARBA00023015"/>
    </source>
</evidence>
<dbReference type="GO" id="GO:0005634">
    <property type="term" value="C:nucleus"/>
    <property type="evidence" value="ECO:0007669"/>
    <property type="project" value="UniProtKB-SubCell"/>
</dbReference>
<accession>A0A8T2RBS1</accession>
<feature type="region of interest" description="Disordered" evidence="6">
    <location>
        <begin position="69"/>
        <end position="96"/>
    </location>
</feature>
<dbReference type="GO" id="GO:0003700">
    <property type="term" value="F:DNA-binding transcription factor activity"/>
    <property type="evidence" value="ECO:0007669"/>
    <property type="project" value="InterPro"/>
</dbReference>
<feature type="compositionally biased region" description="Basic and acidic residues" evidence="6">
    <location>
        <begin position="30"/>
        <end position="40"/>
    </location>
</feature>
<evidence type="ECO:0000259" key="7">
    <source>
        <dbReference type="PROSITE" id="PS50811"/>
    </source>
</evidence>
<feature type="region of interest" description="Disordered" evidence="6">
    <location>
        <begin position="136"/>
        <end position="170"/>
    </location>
</feature>
<feature type="compositionally biased region" description="Polar residues" evidence="6">
    <location>
        <begin position="154"/>
        <end position="168"/>
    </location>
</feature>
<dbReference type="EMBL" id="CM035433">
    <property type="protein sequence ID" value="KAH7293251.1"/>
    <property type="molecule type" value="Genomic_DNA"/>
</dbReference>
<dbReference type="Gene3D" id="2.20.25.80">
    <property type="entry name" value="WRKY domain"/>
    <property type="match status" value="1"/>
</dbReference>